<dbReference type="PANTHER" id="PTHR35133">
    <property type="entry name" value="PROTEIN EFFECTOR OF TRANSCRIPTION 2-RELATED"/>
    <property type="match status" value="1"/>
</dbReference>
<dbReference type="HOGENOM" id="CLU_025361_0_0_1"/>
<dbReference type="AlphaFoldDB" id="U5D4J1"/>
<evidence type="ECO:0008006" key="3">
    <source>
        <dbReference type="Google" id="ProtNLM"/>
    </source>
</evidence>
<dbReference type="Pfam" id="PF19239">
    <property type="entry name" value="GIY_YIG_domain"/>
    <property type="match status" value="1"/>
</dbReference>
<dbReference type="GO" id="GO:0006355">
    <property type="term" value="P:regulation of DNA-templated transcription"/>
    <property type="evidence" value="ECO:0007669"/>
    <property type="project" value="InterPro"/>
</dbReference>
<dbReference type="Gramene" id="ERN15273">
    <property type="protein sequence ID" value="ERN15273"/>
    <property type="gene ID" value="AMTR_s00056p00222190"/>
</dbReference>
<accession>U5D4J1</accession>
<dbReference type="eggNOG" id="ENOG502QXNF">
    <property type="taxonomic scope" value="Eukaryota"/>
</dbReference>
<evidence type="ECO:0000313" key="1">
    <source>
        <dbReference type="EMBL" id="ERN15273.1"/>
    </source>
</evidence>
<gene>
    <name evidence="1" type="ORF">AMTR_s00056p00222190</name>
</gene>
<dbReference type="PANTHER" id="PTHR35133:SF1">
    <property type="entry name" value="PROTEIN EFFECTOR OF TRANSCRIPTION 2-RELATED"/>
    <property type="match status" value="1"/>
</dbReference>
<dbReference type="OMA" id="VAYIGHA"/>
<sequence length="316" mass="35467">MVFGSETHRIRREEQSRTKLDHLFSKWEILIGPSDWGNYLLGKEGTEKYRIHNLPLSSSCPGIYELGVAPISTGLGRTIRKIDPSAIVVAYIGHADNVRTRLQHYGRSGSHLELVDPFVLPDNGKPSEPVTTTNQCLEKRPGLFREAFSRGFYIVFRWAPMTTKREAGLAESRLLSNFDYAWNKGANGARRPADILAKLDRTHSQSALLACLSRKLGHLKWNGITKKCIGIDINAGKLEDEGSSGTITFEVSDTCEKESRGCPVEGRKRCSEHKGMRVNASKLEDEGSYVSAERHFESCYWLEESPCAFQIMEETN</sequence>
<dbReference type="GO" id="GO:0003677">
    <property type="term" value="F:DNA binding"/>
    <property type="evidence" value="ECO:0007669"/>
    <property type="project" value="InterPro"/>
</dbReference>
<dbReference type="EMBL" id="KI392510">
    <property type="protein sequence ID" value="ERN15273.1"/>
    <property type="molecule type" value="Genomic_DNA"/>
</dbReference>
<dbReference type="InterPro" id="IPR038909">
    <property type="entry name" value="Effector_transcript"/>
</dbReference>
<keyword evidence="2" id="KW-1185">Reference proteome</keyword>
<organism evidence="1 2">
    <name type="scientific">Amborella trichopoda</name>
    <dbReference type="NCBI Taxonomy" id="13333"/>
    <lineage>
        <taxon>Eukaryota</taxon>
        <taxon>Viridiplantae</taxon>
        <taxon>Streptophyta</taxon>
        <taxon>Embryophyta</taxon>
        <taxon>Tracheophyta</taxon>
        <taxon>Spermatophyta</taxon>
        <taxon>Magnoliopsida</taxon>
        <taxon>Amborellales</taxon>
        <taxon>Amborellaceae</taxon>
        <taxon>Amborella</taxon>
    </lineage>
</organism>
<name>U5D4J1_AMBTC</name>
<protein>
    <recommendedName>
        <fullName evidence="3">GIY-YIG domain-containing protein</fullName>
    </recommendedName>
</protein>
<dbReference type="STRING" id="13333.U5D4J1"/>
<dbReference type="Proteomes" id="UP000017836">
    <property type="component" value="Unassembled WGS sequence"/>
</dbReference>
<evidence type="ECO:0000313" key="2">
    <source>
        <dbReference type="Proteomes" id="UP000017836"/>
    </source>
</evidence>
<reference evidence="2" key="1">
    <citation type="journal article" date="2013" name="Science">
        <title>The Amborella genome and the evolution of flowering plants.</title>
        <authorList>
            <consortium name="Amborella Genome Project"/>
        </authorList>
    </citation>
    <scope>NUCLEOTIDE SEQUENCE [LARGE SCALE GENOMIC DNA]</scope>
</reference>
<proteinExistence type="predicted"/>